<dbReference type="SUPFAM" id="SSF81296">
    <property type="entry name" value="E set domains"/>
    <property type="match status" value="1"/>
</dbReference>
<dbReference type="Pfam" id="PF02903">
    <property type="entry name" value="Alpha-amylase_N"/>
    <property type="match status" value="1"/>
</dbReference>
<name>A0A9D1QCD7_9FIRM</name>
<dbReference type="PANTHER" id="PTHR10357">
    <property type="entry name" value="ALPHA-AMYLASE FAMILY MEMBER"/>
    <property type="match status" value="1"/>
</dbReference>
<sequence length="571" mass="64255">MNTAAIYHEARAPLCCALDEETLQITLRTGRDAEGAELIYADPYEAGIAGGEASWQGRRMEMQPAAQLEEHQLWRAVLRPPYRRLRYCFAVRAGGTVCYYYEDGVRPKLQLDNKVQCFTMPWMNPSDLIAPPDWVRQTVWYQIFPDRFCRGGSGRPGGQPWREGPVTNAERFGGDLSGITAKLPYLAKLGVNGLYLNPIFAAGSIHKYDTADYTRVDPDFGSEADLEQLVRAAHAQGIRVMLDAVFNHCGPHFAPWRDVAARGPASPYWDWFFVRRWPFDEGETRDGQYFSFAFHGGMPKLNTNNPEVQEYFIALCESWVQRYDIDGIRFDVGNEIAHSFLRRLRSRLKAAKPDLYLLGEIWHDAPAWLEGDEYDAVMHYPLQSAVRRFFEDADRPAAAFGWDVGRCMAVYAPQVNAAQFTLLDSHDTIRLRSRVSGEAEYWQQLAALFTLPGSPCVYYGTELMLEGGPDPDCRRCMPWARLEAEGPNLILCQLIALRRREVALQGSEIVFLPGEGRLVHYLRGQAGGPQLEVYLNAGTRPEAIAAGGADLFALAWDGETLAPGGILIRRV</sequence>
<evidence type="ECO:0000256" key="2">
    <source>
        <dbReference type="ARBA" id="ARBA00022801"/>
    </source>
</evidence>
<dbReference type="Gene3D" id="3.20.20.80">
    <property type="entry name" value="Glycosidases"/>
    <property type="match status" value="1"/>
</dbReference>
<dbReference type="Gene3D" id="3.90.400.10">
    <property type="entry name" value="Oligo-1,6-glucosidase, Domain 2"/>
    <property type="match status" value="1"/>
</dbReference>
<dbReference type="CDD" id="cd11338">
    <property type="entry name" value="AmyAc_CMD"/>
    <property type="match status" value="1"/>
</dbReference>
<evidence type="ECO:0000313" key="7">
    <source>
        <dbReference type="Proteomes" id="UP000823933"/>
    </source>
</evidence>
<organism evidence="6 7">
    <name type="scientific">Candidatus Faecalibacterium intestinigallinarum</name>
    <dbReference type="NCBI Taxonomy" id="2838581"/>
    <lineage>
        <taxon>Bacteria</taxon>
        <taxon>Bacillati</taxon>
        <taxon>Bacillota</taxon>
        <taxon>Clostridia</taxon>
        <taxon>Eubacteriales</taxon>
        <taxon>Oscillospiraceae</taxon>
        <taxon>Faecalibacterium</taxon>
    </lineage>
</organism>
<dbReference type="Proteomes" id="UP000823933">
    <property type="component" value="Unassembled WGS sequence"/>
</dbReference>
<reference evidence="6" key="1">
    <citation type="journal article" date="2021" name="PeerJ">
        <title>Extensive microbial diversity within the chicken gut microbiome revealed by metagenomics and culture.</title>
        <authorList>
            <person name="Gilroy R."/>
            <person name="Ravi A."/>
            <person name="Getino M."/>
            <person name="Pursley I."/>
            <person name="Horton D.L."/>
            <person name="Alikhan N.F."/>
            <person name="Baker D."/>
            <person name="Gharbi K."/>
            <person name="Hall N."/>
            <person name="Watson M."/>
            <person name="Adriaenssens E.M."/>
            <person name="Foster-Nyarko E."/>
            <person name="Jarju S."/>
            <person name="Secka A."/>
            <person name="Antonio M."/>
            <person name="Oren A."/>
            <person name="Chaudhuri R.R."/>
            <person name="La Ragione R."/>
            <person name="Hildebrand F."/>
            <person name="Pallen M.J."/>
        </authorList>
    </citation>
    <scope>NUCLEOTIDE SEQUENCE</scope>
    <source>
        <strain evidence="6">ChiHcolR34-3080</strain>
    </source>
</reference>
<dbReference type="InterPro" id="IPR017853">
    <property type="entry name" value="GH"/>
</dbReference>
<dbReference type="GO" id="GO:0004553">
    <property type="term" value="F:hydrolase activity, hydrolyzing O-glycosyl compounds"/>
    <property type="evidence" value="ECO:0007669"/>
    <property type="project" value="InterPro"/>
</dbReference>
<dbReference type="InterPro" id="IPR006047">
    <property type="entry name" value="GH13_cat_dom"/>
</dbReference>
<feature type="domain" description="Glycosyl hydrolase family 13 catalytic" evidence="5">
    <location>
        <begin position="142"/>
        <end position="498"/>
    </location>
</feature>
<dbReference type="InterPro" id="IPR004185">
    <property type="entry name" value="Glyco_hydro_13_lg-like_dom"/>
</dbReference>
<dbReference type="EMBL" id="DXHQ01000099">
    <property type="protein sequence ID" value="HIW09401.1"/>
    <property type="molecule type" value="Genomic_DNA"/>
</dbReference>
<dbReference type="InterPro" id="IPR045857">
    <property type="entry name" value="O16G_dom_2"/>
</dbReference>
<keyword evidence="2 6" id="KW-0378">Hydrolase</keyword>
<dbReference type="Pfam" id="PF00128">
    <property type="entry name" value="Alpha-amylase"/>
    <property type="match status" value="1"/>
</dbReference>
<dbReference type="CDD" id="cd02857">
    <property type="entry name" value="E_set_CDase_PDE_N"/>
    <property type="match status" value="1"/>
</dbReference>
<comment type="similarity">
    <text evidence="1">Belongs to the glycosyl hydrolase 13 family.</text>
</comment>
<proteinExistence type="inferred from homology"/>
<dbReference type="InterPro" id="IPR014756">
    <property type="entry name" value="Ig_E-set"/>
</dbReference>
<dbReference type="Gene3D" id="2.60.40.10">
    <property type="entry name" value="Immunoglobulins"/>
    <property type="match status" value="1"/>
</dbReference>
<keyword evidence="4" id="KW-0326">Glycosidase</keyword>
<dbReference type="InterPro" id="IPR013783">
    <property type="entry name" value="Ig-like_fold"/>
</dbReference>
<evidence type="ECO:0000256" key="3">
    <source>
        <dbReference type="ARBA" id="ARBA00023001"/>
    </source>
</evidence>
<evidence type="ECO:0000313" key="6">
    <source>
        <dbReference type="EMBL" id="HIW09401.1"/>
    </source>
</evidence>
<comment type="caution">
    <text evidence="6">The sequence shown here is derived from an EMBL/GenBank/DDBJ whole genome shotgun (WGS) entry which is preliminary data.</text>
</comment>
<evidence type="ECO:0000259" key="5">
    <source>
        <dbReference type="SMART" id="SM00642"/>
    </source>
</evidence>
<evidence type="ECO:0000256" key="1">
    <source>
        <dbReference type="ARBA" id="ARBA00008061"/>
    </source>
</evidence>
<accession>A0A9D1QCD7</accession>
<keyword evidence="3" id="KW-0136">Cellulose degradation</keyword>
<keyword evidence="3" id="KW-0624">Polysaccharide degradation</keyword>
<dbReference type="PANTHER" id="PTHR10357:SF210">
    <property type="entry name" value="MALTODEXTRIN GLUCOSIDASE"/>
    <property type="match status" value="1"/>
</dbReference>
<reference evidence="6" key="2">
    <citation type="submission" date="2021-04" db="EMBL/GenBank/DDBJ databases">
        <authorList>
            <person name="Gilroy R."/>
        </authorList>
    </citation>
    <scope>NUCLEOTIDE SEQUENCE</scope>
    <source>
        <strain evidence="6">ChiHcolR34-3080</strain>
    </source>
</reference>
<evidence type="ECO:0000256" key="4">
    <source>
        <dbReference type="ARBA" id="ARBA00023295"/>
    </source>
</evidence>
<protein>
    <submittedName>
        <fullName evidence="6">Glycoside hydrolase family 13 protein</fullName>
    </submittedName>
</protein>
<dbReference type="AlphaFoldDB" id="A0A9D1QCD7"/>
<dbReference type="SMART" id="SM00642">
    <property type="entry name" value="Aamy"/>
    <property type="match status" value="1"/>
</dbReference>
<gene>
    <name evidence="6" type="ORF">H9890_08405</name>
</gene>
<dbReference type="SUPFAM" id="SSF51445">
    <property type="entry name" value="(Trans)glycosidases"/>
    <property type="match status" value="1"/>
</dbReference>
<keyword evidence="3" id="KW-0119">Carbohydrate metabolism</keyword>
<dbReference type="GO" id="GO:0030245">
    <property type="term" value="P:cellulose catabolic process"/>
    <property type="evidence" value="ECO:0007669"/>
    <property type="project" value="UniProtKB-KW"/>
</dbReference>